<protein>
    <recommendedName>
        <fullName evidence="3">indole-3-glycerol-phosphate synthase</fullName>
        <ecNumber evidence="3">4.1.1.48</ecNumber>
    </recommendedName>
</protein>
<dbReference type="GO" id="GO:0004640">
    <property type="term" value="F:phosphoribosylanthranilate isomerase activity"/>
    <property type="evidence" value="ECO:0007669"/>
    <property type="project" value="TreeGrafter"/>
</dbReference>
<feature type="domain" description="Indole-3-glycerol phosphate synthase" evidence="9">
    <location>
        <begin position="20"/>
        <end position="254"/>
    </location>
</feature>
<evidence type="ECO:0000256" key="6">
    <source>
        <dbReference type="ARBA" id="ARBA00022822"/>
    </source>
</evidence>
<evidence type="ECO:0000256" key="8">
    <source>
        <dbReference type="ARBA" id="ARBA00023239"/>
    </source>
</evidence>
<evidence type="ECO:0000256" key="7">
    <source>
        <dbReference type="ARBA" id="ARBA00023141"/>
    </source>
</evidence>
<evidence type="ECO:0000256" key="1">
    <source>
        <dbReference type="ARBA" id="ARBA00001633"/>
    </source>
</evidence>
<dbReference type="CDD" id="cd00331">
    <property type="entry name" value="IGPS"/>
    <property type="match status" value="1"/>
</dbReference>
<dbReference type="AlphaFoldDB" id="A0A6J7Q9F5"/>
<gene>
    <name evidence="10" type="ORF">UFOPK4098_00288</name>
    <name evidence="11" type="ORF">UFOPK4347_00172</name>
</gene>
<dbReference type="EMBL" id="CAFBPN010000007">
    <property type="protein sequence ID" value="CAB5011042.1"/>
    <property type="molecule type" value="Genomic_DNA"/>
</dbReference>
<dbReference type="InterPro" id="IPR045186">
    <property type="entry name" value="Indole-3-glycerol_P_synth"/>
</dbReference>
<proteinExistence type="inferred from homology"/>
<dbReference type="GO" id="GO:0000162">
    <property type="term" value="P:L-tryptophan biosynthetic process"/>
    <property type="evidence" value="ECO:0007669"/>
    <property type="project" value="UniProtKB-UniPathway"/>
</dbReference>
<keyword evidence="6" id="KW-0822">Tryptophan biosynthesis</keyword>
<dbReference type="InterPro" id="IPR001468">
    <property type="entry name" value="Indole-3-GlycerolPSynthase_CS"/>
</dbReference>
<dbReference type="NCBIfam" id="NF001377">
    <property type="entry name" value="PRK00278.2-4"/>
    <property type="match status" value="1"/>
</dbReference>
<keyword evidence="7" id="KW-0057">Aromatic amino acid biosynthesis</keyword>
<dbReference type="GO" id="GO:0004425">
    <property type="term" value="F:indole-3-glycerol-phosphate synthase activity"/>
    <property type="evidence" value="ECO:0007669"/>
    <property type="project" value="UniProtKB-EC"/>
</dbReference>
<accession>A0A6J7Q9F5</accession>
<evidence type="ECO:0000313" key="10">
    <source>
        <dbReference type="EMBL" id="CAB5011042.1"/>
    </source>
</evidence>
<sequence>MKTYLDAILAFHRERARVDTRSFPDLFNLASQASPCRGFAQAIARESQSRLSVIAEIKRRSPSKGNLNIDVDPAVLAQQYEQGGATCLSVLTDVEHFAGSPEDLRIAHRSVGLPVLRKDFTVDVRDICDARLMGADAVLFIAAALTGAEMASFHEVATDLGLDVLVEVHDERELETALAANASMIGVNQRDLVTFQVDHERAVRMGGVIPSNVVRVAESGVRGRDDAQSLRDAGYDAVLVGESLVTATNPTESLQLLRCT</sequence>
<dbReference type="SUPFAM" id="SSF51366">
    <property type="entry name" value="Ribulose-phoshate binding barrel"/>
    <property type="match status" value="1"/>
</dbReference>
<evidence type="ECO:0000256" key="2">
    <source>
        <dbReference type="ARBA" id="ARBA00004696"/>
    </source>
</evidence>
<evidence type="ECO:0000256" key="3">
    <source>
        <dbReference type="ARBA" id="ARBA00012362"/>
    </source>
</evidence>
<dbReference type="FunFam" id="3.20.20.70:FF:000024">
    <property type="entry name" value="Indole-3-glycerol phosphate synthase"/>
    <property type="match status" value="1"/>
</dbReference>
<dbReference type="EC" id="4.1.1.48" evidence="3"/>
<dbReference type="Gene3D" id="3.20.20.70">
    <property type="entry name" value="Aldolase class I"/>
    <property type="match status" value="1"/>
</dbReference>
<evidence type="ECO:0000256" key="5">
    <source>
        <dbReference type="ARBA" id="ARBA00022793"/>
    </source>
</evidence>
<reference evidence="10" key="1">
    <citation type="submission" date="2020-05" db="EMBL/GenBank/DDBJ databases">
        <authorList>
            <person name="Chiriac C."/>
            <person name="Salcher M."/>
            <person name="Ghai R."/>
            <person name="Kavagutti S V."/>
        </authorList>
    </citation>
    <scope>NUCLEOTIDE SEQUENCE</scope>
</reference>
<evidence type="ECO:0000313" key="11">
    <source>
        <dbReference type="EMBL" id="CAB5059148.1"/>
    </source>
</evidence>
<dbReference type="PANTHER" id="PTHR22854">
    <property type="entry name" value="TRYPTOPHAN BIOSYNTHESIS PROTEIN"/>
    <property type="match status" value="1"/>
</dbReference>
<dbReference type="InterPro" id="IPR013798">
    <property type="entry name" value="Indole-3-glycerol_P_synth_dom"/>
</dbReference>
<evidence type="ECO:0000259" key="9">
    <source>
        <dbReference type="Pfam" id="PF00218"/>
    </source>
</evidence>
<comment type="pathway">
    <text evidence="2">Amino-acid biosynthesis; L-tryptophan biosynthesis; L-tryptophan from chorismate: step 4/5.</text>
</comment>
<dbReference type="EMBL" id="CAFBQU010000002">
    <property type="protein sequence ID" value="CAB5059148.1"/>
    <property type="molecule type" value="Genomic_DNA"/>
</dbReference>
<dbReference type="PANTHER" id="PTHR22854:SF2">
    <property type="entry name" value="INDOLE-3-GLYCEROL-PHOSPHATE SYNTHASE"/>
    <property type="match status" value="1"/>
</dbReference>
<evidence type="ECO:0000256" key="4">
    <source>
        <dbReference type="ARBA" id="ARBA00022605"/>
    </source>
</evidence>
<organism evidence="10">
    <name type="scientific">freshwater metagenome</name>
    <dbReference type="NCBI Taxonomy" id="449393"/>
    <lineage>
        <taxon>unclassified sequences</taxon>
        <taxon>metagenomes</taxon>
        <taxon>ecological metagenomes</taxon>
    </lineage>
</organism>
<dbReference type="InterPro" id="IPR011060">
    <property type="entry name" value="RibuloseP-bd_barrel"/>
</dbReference>
<dbReference type="UniPathway" id="UPA00035">
    <property type="reaction ID" value="UER00043"/>
</dbReference>
<keyword evidence="4" id="KW-0028">Amino-acid biosynthesis</keyword>
<comment type="catalytic activity">
    <reaction evidence="1">
        <text>1-(2-carboxyphenylamino)-1-deoxy-D-ribulose 5-phosphate + H(+) = (1S,2R)-1-C-(indol-3-yl)glycerol 3-phosphate + CO2 + H2O</text>
        <dbReference type="Rhea" id="RHEA:23476"/>
        <dbReference type="ChEBI" id="CHEBI:15377"/>
        <dbReference type="ChEBI" id="CHEBI:15378"/>
        <dbReference type="ChEBI" id="CHEBI:16526"/>
        <dbReference type="ChEBI" id="CHEBI:58613"/>
        <dbReference type="ChEBI" id="CHEBI:58866"/>
        <dbReference type="EC" id="4.1.1.48"/>
    </reaction>
</comment>
<dbReference type="HAMAP" id="MF_00134_B">
    <property type="entry name" value="IGPS_B"/>
    <property type="match status" value="1"/>
</dbReference>
<keyword evidence="8" id="KW-0456">Lyase</keyword>
<keyword evidence="5" id="KW-0210">Decarboxylase</keyword>
<dbReference type="PROSITE" id="PS00614">
    <property type="entry name" value="IGPS"/>
    <property type="match status" value="1"/>
</dbReference>
<dbReference type="InterPro" id="IPR013785">
    <property type="entry name" value="Aldolase_TIM"/>
</dbReference>
<name>A0A6J7Q9F5_9ZZZZ</name>
<dbReference type="Pfam" id="PF00218">
    <property type="entry name" value="IGPS"/>
    <property type="match status" value="1"/>
</dbReference>